<dbReference type="Pfam" id="PF05137">
    <property type="entry name" value="PilN"/>
    <property type="match status" value="1"/>
</dbReference>
<sequence length="94" mass="10850">QQVRGGFSPFDLIMHFYRLTPEGVTLSRLSIDRDRGISMHGQARALSQVFDYLSILEKSELFSKIEPRYAEKRPVGDKEIVDFEMFLIPASSKR</sequence>
<accession>X0UF15</accession>
<protein>
    <submittedName>
        <fullName evidence="1">Uncharacterized protein</fullName>
    </submittedName>
</protein>
<reference evidence="1" key="1">
    <citation type="journal article" date="2014" name="Front. Microbiol.">
        <title>High frequency of phylogenetically diverse reductive dehalogenase-homologous genes in deep subseafloor sedimentary metagenomes.</title>
        <authorList>
            <person name="Kawai M."/>
            <person name="Futagami T."/>
            <person name="Toyoda A."/>
            <person name="Takaki Y."/>
            <person name="Nishi S."/>
            <person name="Hori S."/>
            <person name="Arai W."/>
            <person name="Tsubouchi T."/>
            <person name="Morono Y."/>
            <person name="Uchiyama I."/>
            <person name="Ito T."/>
            <person name="Fujiyama A."/>
            <person name="Inagaki F."/>
            <person name="Takami H."/>
        </authorList>
    </citation>
    <scope>NUCLEOTIDE SEQUENCE</scope>
    <source>
        <strain evidence="1">Expedition CK06-06</strain>
    </source>
</reference>
<gene>
    <name evidence="1" type="ORF">S01H1_40228</name>
</gene>
<organism evidence="1">
    <name type="scientific">marine sediment metagenome</name>
    <dbReference type="NCBI Taxonomy" id="412755"/>
    <lineage>
        <taxon>unclassified sequences</taxon>
        <taxon>metagenomes</taxon>
        <taxon>ecological metagenomes</taxon>
    </lineage>
</organism>
<name>X0UF15_9ZZZZ</name>
<dbReference type="EMBL" id="BARS01025456">
    <property type="protein sequence ID" value="GAG04354.1"/>
    <property type="molecule type" value="Genomic_DNA"/>
</dbReference>
<comment type="caution">
    <text evidence="1">The sequence shown here is derived from an EMBL/GenBank/DDBJ whole genome shotgun (WGS) entry which is preliminary data.</text>
</comment>
<proteinExistence type="predicted"/>
<dbReference type="InterPro" id="IPR007813">
    <property type="entry name" value="PilN"/>
</dbReference>
<evidence type="ECO:0000313" key="1">
    <source>
        <dbReference type="EMBL" id="GAG04354.1"/>
    </source>
</evidence>
<feature type="non-terminal residue" evidence="1">
    <location>
        <position position="1"/>
    </location>
</feature>
<dbReference type="AlphaFoldDB" id="X0UF15"/>